<dbReference type="PANTHER" id="PTHR19143">
    <property type="entry name" value="FIBRINOGEN/TENASCIN/ANGIOPOEITIN"/>
    <property type="match status" value="1"/>
</dbReference>
<name>A0A068LKH5_PENMO</name>
<evidence type="ECO:0000256" key="3">
    <source>
        <dbReference type="SAM" id="SignalP"/>
    </source>
</evidence>
<feature type="domain" description="Fibrinogen C-terminal" evidence="4">
    <location>
        <begin position="87"/>
        <end position="312"/>
    </location>
</feature>
<feature type="chain" id="PRO_5001651393" evidence="3">
    <location>
        <begin position="19"/>
        <end position="312"/>
    </location>
</feature>
<dbReference type="EMBL" id="KF991000">
    <property type="protein sequence ID" value="AIE45535.1"/>
    <property type="molecule type" value="mRNA"/>
</dbReference>
<dbReference type="InterPro" id="IPR036056">
    <property type="entry name" value="Fibrinogen-like_C"/>
</dbReference>
<dbReference type="Gene3D" id="3.90.215.10">
    <property type="entry name" value="Gamma Fibrinogen, chain A, domain 1"/>
    <property type="match status" value="1"/>
</dbReference>
<evidence type="ECO:0000256" key="2">
    <source>
        <dbReference type="ARBA" id="ARBA00053344"/>
    </source>
</evidence>
<sequence length="312" mass="35225">MALLHKFMLASALSMAFGTTERTDTAEPQQPGGCHALPSLLQSAGSSLTCIAASLINCQANENDQLSIAQDLRDTMSEVRRAIVDAERRRRRPRHCRDLQLDGDSESGVRRVFPFRSSPDAAATVYCDQETDGGGWTVFQRRLKLPVREDFYRTWVEYELGFGHMDGGEFWLGLDLVHRLTSTGLQEMRIDLTDYEDNAKWAKYGVFHLGDASTKYRLKVGRYNGTAGDGFGSGRHDGHPFTTHDNDNDGDGANCAARYRGAWWYDKCHISNLNGFPYEGDHESYADGIEWQPWRGYHYSLKTTTMMIRPAF</sequence>
<dbReference type="PROSITE" id="PS51406">
    <property type="entry name" value="FIBRINOGEN_C_2"/>
    <property type="match status" value="1"/>
</dbReference>
<evidence type="ECO:0000259" key="4">
    <source>
        <dbReference type="PROSITE" id="PS51406"/>
    </source>
</evidence>
<organism evidence="5">
    <name type="scientific">Penaeus monodon</name>
    <name type="common">Giant tiger prawn</name>
    <dbReference type="NCBI Taxonomy" id="6687"/>
    <lineage>
        <taxon>Eukaryota</taxon>
        <taxon>Metazoa</taxon>
        <taxon>Ecdysozoa</taxon>
        <taxon>Arthropoda</taxon>
        <taxon>Crustacea</taxon>
        <taxon>Multicrustacea</taxon>
        <taxon>Malacostraca</taxon>
        <taxon>Eumalacostraca</taxon>
        <taxon>Eucarida</taxon>
        <taxon>Decapoda</taxon>
        <taxon>Dendrobranchiata</taxon>
        <taxon>Penaeoidea</taxon>
        <taxon>Penaeidae</taxon>
        <taxon>Penaeus</taxon>
    </lineage>
</organism>
<protein>
    <submittedName>
        <fullName evidence="5">FreD</fullName>
    </submittedName>
</protein>
<dbReference type="FunFam" id="3.90.215.10:FF:000001">
    <property type="entry name" value="Tenascin isoform 1"/>
    <property type="match status" value="1"/>
</dbReference>
<accession>A0A068LKH5</accession>
<dbReference type="PROSITE" id="PS00514">
    <property type="entry name" value="FIBRINOGEN_C_1"/>
    <property type="match status" value="1"/>
</dbReference>
<dbReference type="NCBIfam" id="NF040941">
    <property type="entry name" value="GGGWT_bact"/>
    <property type="match status" value="1"/>
</dbReference>
<dbReference type="GO" id="GO:0005615">
    <property type="term" value="C:extracellular space"/>
    <property type="evidence" value="ECO:0007669"/>
    <property type="project" value="TreeGrafter"/>
</dbReference>
<dbReference type="OrthoDB" id="6425181at2759"/>
<feature type="signal peptide" evidence="3">
    <location>
        <begin position="1"/>
        <end position="18"/>
    </location>
</feature>
<keyword evidence="1" id="KW-1015">Disulfide bond</keyword>
<proteinExistence type="evidence at transcript level"/>
<reference evidence="5" key="1">
    <citation type="journal article" date="2014" name="Dev. Comp. Immunol.">
        <title>Identification and characterization of a QM protein as a possible peptidoglycan recognition protein (PGRP) from the giant tiger shrimp Penaeus monodon.</title>
        <authorList>
            <person name="Udompetcharaporn A."/>
            <person name="Junkunlo K."/>
            <person name="Senapin S."/>
            <person name="Roytrakul S."/>
            <person name="Flegel T.W."/>
            <person name="Sritunyalucksana K."/>
        </authorList>
    </citation>
    <scope>NUCLEOTIDE SEQUENCE</scope>
    <source>
        <tissue evidence="5">Hemocyte</tissue>
    </source>
</reference>
<dbReference type="AlphaFoldDB" id="A0A068LKH5"/>
<comment type="function">
    <text evidence="2">Lectin involved in innate immunity. Agglutinates all types of human erythrocytes, Gram-positive and Gram-negative bacteria. Has a stronger agglutinating activity towards Gram-negative bacteria than towards Gram-positive bacteria. Specifically recognizes acetyl group-containing substances on agglutinated cells. The hemagglutinating activity was inhibited by EDTA, acetyl group-containing mono- and disaccharides, N-acetyl derivatives of amino acids, other acetyl group-containing substances, propionamide and benzamide. Enhances the antimicrobial activity of big defensin against Gram-positive bacteria but not against Gram-negative bacteria.</text>
</comment>
<dbReference type="InterPro" id="IPR014716">
    <property type="entry name" value="Fibrinogen_a/b/g_C_1"/>
</dbReference>
<evidence type="ECO:0000256" key="1">
    <source>
        <dbReference type="ARBA" id="ARBA00023157"/>
    </source>
</evidence>
<dbReference type="CDD" id="cd00087">
    <property type="entry name" value="FReD"/>
    <property type="match status" value="1"/>
</dbReference>
<dbReference type="InterPro" id="IPR050373">
    <property type="entry name" value="Fibrinogen_C-term_domain"/>
</dbReference>
<keyword evidence="3" id="KW-0732">Signal</keyword>
<evidence type="ECO:0000313" key="5">
    <source>
        <dbReference type="EMBL" id="AIE45535.1"/>
    </source>
</evidence>
<dbReference type="SUPFAM" id="SSF56496">
    <property type="entry name" value="Fibrinogen C-terminal domain-like"/>
    <property type="match status" value="1"/>
</dbReference>
<dbReference type="SMR" id="A0A068LKH5"/>
<dbReference type="InterPro" id="IPR020837">
    <property type="entry name" value="Fibrinogen_CS"/>
</dbReference>
<dbReference type="SMART" id="SM00186">
    <property type="entry name" value="FBG"/>
    <property type="match status" value="1"/>
</dbReference>
<dbReference type="Pfam" id="PF00147">
    <property type="entry name" value="Fibrinogen_C"/>
    <property type="match status" value="1"/>
</dbReference>
<dbReference type="GO" id="GO:0030246">
    <property type="term" value="F:carbohydrate binding"/>
    <property type="evidence" value="ECO:0007669"/>
    <property type="project" value="UniProtKB-ARBA"/>
</dbReference>
<dbReference type="InterPro" id="IPR002181">
    <property type="entry name" value="Fibrinogen_a/b/g_C_dom"/>
</dbReference>